<evidence type="ECO:0000313" key="2">
    <source>
        <dbReference type="Proteomes" id="UP000248484"/>
    </source>
</evidence>
<dbReference type="CTD" id="54584"/>
<dbReference type="RefSeq" id="XP_054936388.1">
    <property type="nucleotide sequence ID" value="XM_055080413.1"/>
</dbReference>
<feature type="compositionally biased region" description="Low complexity" evidence="1">
    <location>
        <begin position="276"/>
        <end position="298"/>
    </location>
</feature>
<evidence type="ECO:0000256" key="1">
    <source>
        <dbReference type="SAM" id="MobiDB-lite"/>
    </source>
</evidence>
<evidence type="ECO:0000313" key="3">
    <source>
        <dbReference type="RefSeq" id="XP_054936388.1"/>
    </source>
</evidence>
<accession>A0A9W2WBC8</accession>
<dbReference type="Proteomes" id="UP000248484">
    <property type="component" value="Chromosome 19"/>
</dbReference>
<name>A0A9W2WBC8_PHYMC</name>
<dbReference type="GeneID" id="102991785"/>
<sequence length="334" mass="36128">MEPRQPPVLGADRAAAFASLCGPCAGSHVGTGRHPSAPPGTLHSEAHSSPAPASSEFCLKQALFRRFSPQRAEGGPWRVWLHCCTQLRLPGAHVASSGQLSRLERSQLWGGPHSSLFRHHKGTSTAPCPAFRIHSGPLCSHPWKDLRALVHLWWAPSPPIVVLRCSAREGGAPPTPPAWVSHYLGHRRTQMDLSGRLEDVSAQSPGDPVPQELEHRVGQSHLPDPGFRKRGTGLFLTRFIRFRIDSPGTASRACLDGPRCSRRQAPHRERPVPCLSAASSRSSPAPRPGWLGPWGPSLGRRREGANFAGAGRGRCAGQLRSPFTAPFLLSAPRP</sequence>
<organism evidence="2 3">
    <name type="scientific">Physeter macrocephalus</name>
    <name type="common">Sperm whale</name>
    <name type="synonym">Physeter catodon</name>
    <dbReference type="NCBI Taxonomy" id="9755"/>
    <lineage>
        <taxon>Eukaryota</taxon>
        <taxon>Metazoa</taxon>
        <taxon>Chordata</taxon>
        <taxon>Craniata</taxon>
        <taxon>Vertebrata</taxon>
        <taxon>Euteleostomi</taxon>
        <taxon>Mammalia</taxon>
        <taxon>Eutheria</taxon>
        <taxon>Laurasiatheria</taxon>
        <taxon>Artiodactyla</taxon>
        <taxon>Whippomorpha</taxon>
        <taxon>Cetacea</taxon>
        <taxon>Odontoceti</taxon>
        <taxon>Physeteridae</taxon>
        <taxon>Physeter</taxon>
    </lineage>
</organism>
<reference evidence="3" key="1">
    <citation type="submission" date="2025-08" db="UniProtKB">
        <authorList>
            <consortium name="RefSeq"/>
        </authorList>
    </citation>
    <scope>IDENTIFICATION</scope>
    <source>
        <tissue evidence="3">Muscle</tissue>
    </source>
</reference>
<protein>
    <submittedName>
        <fullName evidence="3">Guanine nucleotide-binding protein subunit beta-like protein 1 isoform X1</fullName>
    </submittedName>
</protein>
<gene>
    <name evidence="3" type="primary">GNB1L</name>
</gene>
<feature type="region of interest" description="Disordered" evidence="1">
    <location>
        <begin position="252"/>
        <end position="316"/>
    </location>
</feature>
<proteinExistence type="predicted"/>
<feature type="region of interest" description="Disordered" evidence="1">
    <location>
        <begin position="30"/>
        <end position="49"/>
    </location>
</feature>
<keyword evidence="2" id="KW-1185">Reference proteome</keyword>
<dbReference type="AlphaFoldDB" id="A0A9W2WBC8"/>